<keyword evidence="2" id="KW-1185">Reference proteome</keyword>
<feature type="region of interest" description="Disordered" evidence="1">
    <location>
        <begin position="1"/>
        <end position="33"/>
    </location>
</feature>
<evidence type="ECO:0000313" key="2">
    <source>
        <dbReference type="Proteomes" id="UP000046393"/>
    </source>
</evidence>
<sequence>MSDGRTHYKGKNSRSHRMDKFKRKNNVRNLQQSSYNEELADDIVNRFSCINLVQHGDNSITSEVEETKSSNETDSNESGEGVYDDDSDDSEAETEDDDDDDENDNDNGTVCRLSMNALLSYNLPCHKRNL</sequence>
<dbReference type="AlphaFoldDB" id="A0A0N5AX64"/>
<organism evidence="2 3">
    <name type="scientific">Syphacia muris</name>
    <dbReference type="NCBI Taxonomy" id="451379"/>
    <lineage>
        <taxon>Eukaryota</taxon>
        <taxon>Metazoa</taxon>
        <taxon>Ecdysozoa</taxon>
        <taxon>Nematoda</taxon>
        <taxon>Chromadorea</taxon>
        <taxon>Rhabditida</taxon>
        <taxon>Spirurina</taxon>
        <taxon>Oxyuridomorpha</taxon>
        <taxon>Oxyuroidea</taxon>
        <taxon>Oxyuridae</taxon>
        <taxon>Syphacia</taxon>
    </lineage>
</organism>
<feature type="region of interest" description="Disordered" evidence="1">
    <location>
        <begin position="55"/>
        <end position="109"/>
    </location>
</feature>
<name>A0A0N5AX64_9BILA</name>
<dbReference type="Proteomes" id="UP000046393">
    <property type="component" value="Unplaced"/>
</dbReference>
<proteinExistence type="predicted"/>
<feature type="compositionally biased region" description="Acidic residues" evidence="1">
    <location>
        <begin position="74"/>
        <end position="105"/>
    </location>
</feature>
<evidence type="ECO:0000256" key="1">
    <source>
        <dbReference type="SAM" id="MobiDB-lite"/>
    </source>
</evidence>
<protein>
    <submittedName>
        <fullName evidence="3">Protein PFC0760c-like</fullName>
    </submittedName>
</protein>
<accession>A0A0N5AX64</accession>
<reference evidence="3" key="1">
    <citation type="submission" date="2017-02" db="UniProtKB">
        <authorList>
            <consortium name="WormBaseParasite"/>
        </authorList>
    </citation>
    <scope>IDENTIFICATION</scope>
</reference>
<evidence type="ECO:0000313" key="3">
    <source>
        <dbReference type="WBParaSite" id="SMUV_0000953501-mRNA-1"/>
    </source>
</evidence>
<feature type="compositionally biased region" description="Basic residues" evidence="1">
    <location>
        <begin position="7"/>
        <end position="26"/>
    </location>
</feature>
<dbReference type="WBParaSite" id="SMUV_0000953501-mRNA-1">
    <property type="protein sequence ID" value="SMUV_0000953501-mRNA-1"/>
    <property type="gene ID" value="SMUV_0000953501"/>
</dbReference>